<evidence type="ECO:0000256" key="2">
    <source>
        <dbReference type="SAM" id="Phobius"/>
    </source>
</evidence>
<evidence type="ECO:0000313" key="4">
    <source>
        <dbReference type="EMBL" id="BBI31737.1"/>
    </source>
</evidence>
<dbReference type="InterPro" id="IPR022742">
    <property type="entry name" value="Hydrolase_4"/>
</dbReference>
<dbReference type="Pfam" id="PF12146">
    <property type="entry name" value="Hydrolase_4"/>
    <property type="match status" value="1"/>
</dbReference>
<keyword evidence="2" id="KW-0472">Membrane</keyword>
<dbReference type="GO" id="GO:0052689">
    <property type="term" value="F:carboxylic ester hydrolase activity"/>
    <property type="evidence" value="ECO:0007669"/>
    <property type="project" value="UniProtKB-ARBA"/>
</dbReference>
<feature type="domain" description="Serine aminopeptidase S33" evidence="3">
    <location>
        <begin position="76"/>
        <end position="182"/>
    </location>
</feature>
<dbReference type="Proteomes" id="UP000289856">
    <property type="component" value="Chromosome"/>
</dbReference>
<sequence length="300" mass="33126">MSIAIIGWMVGGAGALAGSAGAALYGLTVKAQRPRLVPNEVEPSVQYESVEWKSEGKTIKGWFLRQAAADHSTPGPVIIIAHGWGSNRSRVLRYALPLYKEGYSILMYDARSHGESEYYKTPTGLQFRDDLLAALDWLRTRPEADQARIGVLGHSLGGFGAVLALDVGAPIAALVTDSMPVKFATMIGSELRRKKLPQFPLAQLLPWMMIMRSRIPRSMMKRANPARILMDNASDRQTPVLLIHSRKDRFIPPTELSHMLSRAPNLPHLFVNAEGHSASERDPAFWPAVTSFFESGLQKK</sequence>
<dbReference type="KEGG" id="cohn:KCTCHS21_11360"/>
<dbReference type="InterPro" id="IPR029058">
    <property type="entry name" value="AB_hydrolase_fold"/>
</dbReference>
<organism evidence="4 5">
    <name type="scientific">Cohnella abietis</name>
    <dbReference type="NCBI Taxonomy" id="2507935"/>
    <lineage>
        <taxon>Bacteria</taxon>
        <taxon>Bacillati</taxon>
        <taxon>Bacillota</taxon>
        <taxon>Bacilli</taxon>
        <taxon>Bacillales</taxon>
        <taxon>Paenibacillaceae</taxon>
        <taxon>Cohnella</taxon>
    </lineage>
</organism>
<feature type="transmembrane region" description="Helical" evidence="2">
    <location>
        <begin position="6"/>
        <end position="27"/>
    </location>
</feature>
<accession>A0A3T1D0V5</accession>
<dbReference type="EMBL" id="AP019400">
    <property type="protein sequence ID" value="BBI31737.1"/>
    <property type="molecule type" value="Genomic_DNA"/>
</dbReference>
<name>A0A3T1D0V5_9BACL</name>
<reference evidence="4 5" key="1">
    <citation type="submission" date="2019-01" db="EMBL/GenBank/DDBJ databases">
        <title>Complete genome sequence of Cohnella hallensis HS21 isolated from Korean fir (Abies koreana) rhizospheric soil.</title>
        <authorList>
            <person name="Jiang L."/>
            <person name="Kang S.W."/>
            <person name="Kim S."/>
            <person name="Jung J."/>
            <person name="Kim C.Y."/>
            <person name="Kim D.H."/>
            <person name="Kim S.W."/>
            <person name="Lee J."/>
        </authorList>
    </citation>
    <scope>NUCLEOTIDE SEQUENCE [LARGE SCALE GENOMIC DNA]</scope>
    <source>
        <strain evidence="4 5">HS21</strain>
    </source>
</reference>
<dbReference type="SUPFAM" id="SSF53474">
    <property type="entry name" value="alpha/beta-Hydrolases"/>
    <property type="match status" value="1"/>
</dbReference>
<evidence type="ECO:0000313" key="5">
    <source>
        <dbReference type="Proteomes" id="UP000289856"/>
    </source>
</evidence>
<feature type="transmembrane region" description="Helical" evidence="2">
    <location>
        <begin position="156"/>
        <end position="176"/>
    </location>
</feature>
<protein>
    <recommendedName>
        <fullName evidence="3">Serine aminopeptidase S33 domain-containing protein</fullName>
    </recommendedName>
</protein>
<dbReference type="PANTHER" id="PTHR22946:SF9">
    <property type="entry name" value="POLYKETIDE TRANSFERASE AF380"/>
    <property type="match status" value="1"/>
</dbReference>
<dbReference type="InterPro" id="IPR050261">
    <property type="entry name" value="FrsA_esterase"/>
</dbReference>
<proteinExistence type="predicted"/>
<evidence type="ECO:0000259" key="3">
    <source>
        <dbReference type="Pfam" id="PF12146"/>
    </source>
</evidence>
<dbReference type="PANTHER" id="PTHR22946">
    <property type="entry name" value="DIENELACTONE HYDROLASE DOMAIN-CONTAINING PROTEIN-RELATED"/>
    <property type="match status" value="1"/>
</dbReference>
<dbReference type="RefSeq" id="WP_232058096.1">
    <property type="nucleotide sequence ID" value="NZ_AP019400.1"/>
</dbReference>
<keyword evidence="1" id="KW-0378">Hydrolase</keyword>
<keyword evidence="2" id="KW-0812">Transmembrane</keyword>
<keyword evidence="2" id="KW-1133">Transmembrane helix</keyword>
<dbReference type="AlphaFoldDB" id="A0A3T1D0V5"/>
<dbReference type="Gene3D" id="3.40.50.1820">
    <property type="entry name" value="alpha/beta hydrolase"/>
    <property type="match status" value="1"/>
</dbReference>
<keyword evidence="5" id="KW-1185">Reference proteome</keyword>
<gene>
    <name evidence="4" type="ORF">KCTCHS21_11360</name>
</gene>
<evidence type="ECO:0000256" key="1">
    <source>
        <dbReference type="ARBA" id="ARBA00022801"/>
    </source>
</evidence>